<dbReference type="PROSITE" id="PS50262">
    <property type="entry name" value="G_PROTEIN_RECEP_F1_2"/>
    <property type="match status" value="1"/>
</dbReference>
<evidence type="ECO:0000256" key="5">
    <source>
        <dbReference type="ARBA" id="ARBA00023136"/>
    </source>
</evidence>
<feature type="transmembrane region" description="Helical" evidence="8">
    <location>
        <begin position="89"/>
        <end position="111"/>
    </location>
</feature>
<feature type="transmembrane region" description="Helical" evidence="8">
    <location>
        <begin position="60"/>
        <end position="77"/>
    </location>
</feature>
<dbReference type="Pfam" id="PF00001">
    <property type="entry name" value="7tm_1"/>
    <property type="match status" value="1"/>
</dbReference>
<dbReference type="PANTHER" id="PTHR24243">
    <property type="entry name" value="G-PROTEIN COUPLED RECEPTOR"/>
    <property type="match status" value="1"/>
</dbReference>
<evidence type="ECO:0000256" key="4">
    <source>
        <dbReference type="ARBA" id="ARBA00023040"/>
    </source>
</evidence>
<dbReference type="Proteomes" id="UP000678393">
    <property type="component" value="Unassembled WGS sequence"/>
</dbReference>
<reference evidence="10" key="1">
    <citation type="submission" date="2021-04" db="EMBL/GenBank/DDBJ databases">
        <authorList>
            <consortium name="Molecular Ecology Group"/>
        </authorList>
    </citation>
    <scope>NUCLEOTIDE SEQUENCE</scope>
</reference>
<evidence type="ECO:0000256" key="1">
    <source>
        <dbReference type="ARBA" id="ARBA00004141"/>
    </source>
</evidence>
<gene>
    <name evidence="10" type="ORF">CUNI_LOCUS19431</name>
</gene>
<keyword evidence="6" id="KW-0675">Receptor</keyword>
<dbReference type="InterPro" id="IPR017452">
    <property type="entry name" value="GPCR_Rhodpsn_7TM"/>
</dbReference>
<dbReference type="OrthoDB" id="9990906at2759"/>
<evidence type="ECO:0000256" key="2">
    <source>
        <dbReference type="ARBA" id="ARBA00022692"/>
    </source>
</evidence>
<dbReference type="AlphaFoldDB" id="A0A8S3ZWA4"/>
<dbReference type="SUPFAM" id="SSF81321">
    <property type="entry name" value="Family A G protein-coupled receptor-like"/>
    <property type="match status" value="1"/>
</dbReference>
<dbReference type="EMBL" id="CAJHNH020006556">
    <property type="protein sequence ID" value="CAG5133873.1"/>
    <property type="molecule type" value="Genomic_DNA"/>
</dbReference>
<accession>A0A8S3ZWA4</accession>
<comment type="caution">
    <text evidence="10">The sequence shown here is derived from an EMBL/GenBank/DDBJ whole genome shotgun (WGS) entry which is preliminary data.</text>
</comment>
<keyword evidence="5 8" id="KW-0472">Membrane</keyword>
<sequence length="292" mass="32768">MLPAIIFPGLTLNAISCFVFTSRELKNFSSSIYIFALLVSDTGVLIGFVFFTYVFSFLSVWYVVCITVENFITVCHPSQFMIMCTKRRAVLVVTCILMISLALYIVTAVAAEVTPSFLTGDVGKCGLRNELLPVMHVMTYIDSVLTLLVPLIAISVMLITIILSIIHKSKWKKRLSSLPMLDACELRPINDSRQGFVRTSAQIRVAKMLLALSVSYVVMNAPSHVTRLYYLIRPRTPGASEVTHSEGLIQLVLQYVSYAHHASKFWIFVIISRNFRKTLKQSVGDFSKCRCS</sequence>
<proteinExistence type="predicted"/>
<comment type="subcellular location">
    <subcellularLocation>
        <location evidence="1">Membrane</location>
        <topology evidence="1">Multi-pass membrane protein</topology>
    </subcellularLocation>
</comment>
<keyword evidence="7" id="KW-0807">Transducer</keyword>
<evidence type="ECO:0000256" key="8">
    <source>
        <dbReference type="SAM" id="Phobius"/>
    </source>
</evidence>
<feature type="transmembrane region" description="Helical" evidence="8">
    <location>
        <begin position="6"/>
        <end position="25"/>
    </location>
</feature>
<dbReference type="PANTHER" id="PTHR24243:SF230">
    <property type="entry name" value="G-PROTEIN COUPLED RECEPTORS FAMILY 1 PROFILE DOMAIN-CONTAINING PROTEIN"/>
    <property type="match status" value="1"/>
</dbReference>
<dbReference type="Gene3D" id="1.20.1070.10">
    <property type="entry name" value="Rhodopsin 7-helix transmembrane proteins"/>
    <property type="match status" value="1"/>
</dbReference>
<protein>
    <recommendedName>
        <fullName evidence="9">G-protein coupled receptors family 1 profile domain-containing protein</fullName>
    </recommendedName>
</protein>
<feature type="transmembrane region" description="Helical" evidence="8">
    <location>
        <begin position="144"/>
        <end position="166"/>
    </location>
</feature>
<keyword evidence="3 8" id="KW-1133">Transmembrane helix</keyword>
<evidence type="ECO:0000313" key="11">
    <source>
        <dbReference type="Proteomes" id="UP000678393"/>
    </source>
</evidence>
<evidence type="ECO:0000256" key="7">
    <source>
        <dbReference type="ARBA" id="ARBA00023224"/>
    </source>
</evidence>
<keyword evidence="2 8" id="KW-0812">Transmembrane</keyword>
<dbReference type="InterPro" id="IPR000276">
    <property type="entry name" value="GPCR_Rhodpsn"/>
</dbReference>
<evidence type="ECO:0000256" key="6">
    <source>
        <dbReference type="ARBA" id="ARBA00023170"/>
    </source>
</evidence>
<keyword evidence="4" id="KW-0297">G-protein coupled receptor</keyword>
<evidence type="ECO:0000259" key="9">
    <source>
        <dbReference type="PROSITE" id="PS50262"/>
    </source>
</evidence>
<name>A0A8S3ZWA4_9EUPU</name>
<keyword evidence="11" id="KW-1185">Reference proteome</keyword>
<feature type="transmembrane region" description="Helical" evidence="8">
    <location>
        <begin position="32"/>
        <end position="54"/>
    </location>
</feature>
<feature type="domain" description="G-protein coupled receptors family 1 profile" evidence="9">
    <location>
        <begin position="48"/>
        <end position="268"/>
    </location>
</feature>
<evidence type="ECO:0000256" key="3">
    <source>
        <dbReference type="ARBA" id="ARBA00022989"/>
    </source>
</evidence>
<dbReference type="GO" id="GO:0005886">
    <property type="term" value="C:plasma membrane"/>
    <property type="evidence" value="ECO:0007669"/>
    <property type="project" value="TreeGrafter"/>
</dbReference>
<evidence type="ECO:0000313" key="10">
    <source>
        <dbReference type="EMBL" id="CAG5133873.1"/>
    </source>
</evidence>
<organism evidence="10 11">
    <name type="scientific">Candidula unifasciata</name>
    <dbReference type="NCBI Taxonomy" id="100452"/>
    <lineage>
        <taxon>Eukaryota</taxon>
        <taxon>Metazoa</taxon>
        <taxon>Spiralia</taxon>
        <taxon>Lophotrochozoa</taxon>
        <taxon>Mollusca</taxon>
        <taxon>Gastropoda</taxon>
        <taxon>Heterobranchia</taxon>
        <taxon>Euthyneura</taxon>
        <taxon>Panpulmonata</taxon>
        <taxon>Eupulmonata</taxon>
        <taxon>Stylommatophora</taxon>
        <taxon>Helicina</taxon>
        <taxon>Helicoidea</taxon>
        <taxon>Geomitridae</taxon>
        <taxon>Candidula</taxon>
    </lineage>
</organism>
<dbReference type="GO" id="GO:0004930">
    <property type="term" value="F:G protein-coupled receptor activity"/>
    <property type="evidence" value="ECO:0007669"/>
    <property type="project" value="UniProtKB-KW"/>
</dbReference>